<reference evidence="10" key="1">
    <citation type="submission" date="2013-10" db="EMBL/GenBank/DDBJ databases">
        <title>Genome sequencing of Onchocerca volvulus.</title>
        <authorList>
            <person name="Cotton J."/>
            <person name="Tsai J."/>
            <person name="Stanley E."/>
            <person name="Tracey A."/>
            <person name="Holroyd N."/>
            <person name="Lustigman S."/>
            <person name="Berriman M."/>
        </authorList>
    </citation>
    <scope>NUCLEOTIDE SEQUENCE</scope>
</reference>
<accession>A0A8R1U0W4</accession>
<evidence type="ECO:0000256" key="5">
    <source>
        <dbReference type="ARBA" id="ARBA00022840"/>
    </source>
</evidence>
<evidence type="ECO:0000256" key="1">
    <source>
        <dbReference type="ARBA" id="ARBA00022527"/>
    </source>
</evidence>
<evidence type="ECO:0000256" key="7">
    <source>
        <dbReference type="SAM" id="MobiDB-lite"/>
    </source>
</evidence>
<dbReference type="Gene3D" id="1.10.510.10">
    <property type="entry name" value="Transferase(Phosphotransferase) domain 1"/>
    <property type="match status" value="1"/>
</dbReference>
<keyword evidence="3" id="KW-0547">Nucleotide-binding</keyword>
<keyword evidence="2" id="KW-0808">Transferase</keyword>
<dbReference type="GO" id="GO:0001664">
    <property type="term" value="F:G protein-coupled receptor binding"/>
    <property type="evidence" value="ECO:0007669"/>
    <property type="project" value="TreeGrafter"/>
</dbReference>
<dbReference type="InterPro" id="IPR008271">
    <property type="entry name" value="Ser/Thr_kinase_AS"/>
</dbReference>
<feature type="domain" description="Protein kinase" evidence="8">
    <location>
        <begin position="34"/>
        <end position="294"/>
    </location>
</feature>
<dbReference type="Proteomes" id="UP000024404">
    <property type="component" value="Unassembled WGS sequence"/>
</dbReference>
<evidence type="ECO:0000256" key="2">
    <source>
        <dbReference type="ARBA" id="ARBA00022679"/>
    </source>
</evidence>
<dbReference type="AlphaFoldDB" id="A0A8R1U0W4"/>
<dbReference type="PANTHER" id="PTHR24355:SF30">
    <property type="entry name" value="SERINE_THREONINE-PROTEIN KINASE 32B ISOFORM X1"/>
    <property type="match status" value="1"/>
</dbReference>
<keyword evidence="6" id="KW-0175">Coiled coil</keyword>
<dbReference type="PROSITE" id="PS00108">
    <property type="entry name" value="PROTEIN_KINASE_ST"/>
    <property type="match status" value="1"/>
</dbReference>
<protein>
    <submittedName>
        <fullName evidence="9">Protein kinase domain-containing protein</fullName>
    </submittedName>
</protein>
<name>A0A8R1U0W4_ONCVO</name>
<organism evidence="9 10">
    <name type="scientific">Onchocerca volvulus</name>
    <dbReference type="NCBI Taxonomy" id="6282"/>
    <lineage>
        <taxon>Eukaryota</taxon>
        <taxon>Metazoa</taxon>
        <taxon>Ecdysozoa</taxon>
        <taxon>Nematoda</taxon>
        <taxon>Chromadorea</taxon>
        <taxon>Rhabditida</taxon>
        <taxon>Spirurina</taxon>
        <taxon>Spiruromorpha</taxon>
        <taxon>Filarioidea</taxon>
        <taxon>Onchocercidae</taxon>
        <taxon>Onchocerca</taxon>
    </lineage>
</organism>
<evidence type="ECO:0000313" key="10">
    <source>
        <dbReference type="Proteomes" id="UP000024404"/>
    </source>
</evidence>
<dbReference type="GO" id="GO:0004703">
    <property type="term" value="F:G protein-coupled receptor kinase activity"/>
    <property type="evidence" value="ECO:0007669"/>
    <property type="project" value="TreeGrafter"/>
</dbReference>
<proteinExistence type="predicted"/>
<dbReference type="SUPFAM" id="SSF56112">
    <property type="entry name" value="Protein kinase-like (PK-like)"/>
    <property type="match status" value="1"/>
</dbReference>
<dbReference type="GO" id="GO:0005524">
    <property type="term" value="F:ATP binding"/>
    <property type="evidence" value="ECO:0007669"/>
    <property type="project" value="UniProtKB-KW"/>
</dbReference>
<keyword evidence="4" id="KW-0418">Kinase</keyword>
<dbReference type="EMBL" id="CMVM020000249">
    <property type="status" value="NOT_ANNOTATED_CDS"/>
    <property type="molecule type" value="Genomic_DNA"/>
</dbReference>
<feature type="region of interest" description="Disordered" evidence="7">
    <location>
        <begin position="665"/>
        <end position="691"/>
    </location>
</feature>
<keyword evidence="5" id="KW-0067">ATP-binding</keyword>
<dbReference type="GO" id="GO:0007186">
    <property type="term" value="P:G protein-coupled receptor signaling pathway"/>
    <property type="evidence" value="ECO:0007669"/>
    <property type="project" value="TreeGrafter"/>
</dbReference>
<dbReference type="InterPro" id="IPR011009">
    <property type="entry name" value="Kinase-like_dom_sf"/>
</dbReference>
<dbReference type="PROSITE" id="PS50011">
    <property type="entry name" value="PROTEIN_KINASE_DOM"/>
    <property type="match status" value="1"/>
</dbReference>
<evidence type="ECO:0000256" key="6">
    <source>
        <dbReference type="SAM" id="Coils"/>
    </source>
</evidence>
<evidence type="ECO:0000259" key="8">
    <source>
        <dbReference type="PROSITE" id="PS50011"/>
    </source>
</evidence>
<keyword evidence="10" id="KW-1185">Reference proteome</keyword>
<dbReference type="InterPro" id="IPR000719">
    <property type="entry name" value="Prot_kinase_dom"/>
</dbReference>
<evidence type="ECO:0000256" key="4">
    <source>
        <dbReference type="ARBA" id="ARBA00022777"/>
    </source>
</evidence>
<keyword evidence="1" id="KW-0723">Serine/threonine-protein kinase</keyword>
<feature type="coiled-coil region" evidence="6">
    <location>
        <begin position="721"/>
        <end position="774"/>
    </location>
</feature>
<evidence type="ECO:0000256" key="3">
    <source>
        <dbReference type="ARBA" id="ARBA00022741"/>
    </source>
</evidence>
<dbReference type="EnsemblMetazoa" id="OVOC8655.1">
    <property type="protein sequence ID" value="OVOC8655.1"/>
    <property type="gene ID" value="WBGene00245464"/>
</dbReference>
<dbReference type="PANTHER" id="PTHR24355">
    <property type="entry name" value="G PROTEIN-COUPLED RECEPTOR KINASE/RIBOSOMAL PROTEIN S6 KINASE"/>
    <property type="match status" value="1"/>
</dbReference>
<dbReference type="SMART" id="SM00220">
    <property type="entry name" value="S_TKc"/>
    <property type="match status" value="1"/>
</dbReference>
<reference evidence="9" key="2">
    <citation type="submission" date="2022-06" db="UniProtKB">
        <authorList>
            <consortium name="EnsemblMetazoa"/>
        </authorList>
    </citation>
    <scope>IDENTIFICATION</scope>
</reference>
<evidence type="ECO:0000313" key="9">
    <source>
        <dbReference type="EnsemblMetazoa" id="OVOC8655.1"/>
    </source>
</evidence>
<feature type="region of interest" description="Disordered" evidence="7">
    <location>
        <begin position="777"/>
        <end position="806"/>
    </location>
</feature>
<dbReference type="GO" id="GO:0009966">
    <property type="term" value="P:regulation of signal transduction"/>
    <property type="evidence" value="ECO:0007669"/>
    <property type="project" value="TreeGrafter"/>
</dbReference>
<sequence length="806" mass="93630">MALADQIRSDFRLYMGGRCSRRAPSPTHPKLSDFLIIRSIGKGTFGKVCIAQYRRTKKYFTFRYINKRRCVQHMITDNVLYELNLLAHLSHPFIINLWFTFQDERHIYMVSDLLLGGNLRYHLNQQGRFAEDRSKLYIYEIALALDYLHKEMIIHRDVKPENILLDDEGHAHLTDFNLATRLAPNTYATSISGTRPYMAPEILLCSLGYLAGYDHRVDWYSLGICFYEMLMGRRPFEYAVHSSSHQMLCLMSKSLIALPSQWPSDLISFISCMLRYEVGARIASFTAFSQHRYMERINMNDVFARKTAPVFIPRSSIPNCDRTYEVGMGILDSSSTNRQRCRIVISKEEIEQKVNEFTQAFVSYNREHQYRINQKEDRNQLKVSSLQMVYLFFFKMAIIIRTNVIENEAFVDIHRFSMSPLKPSTMKNEGMSLSSQLLTPLIDFGEPEEKRTRRKPNFTVQERMHLAQSYVENYEEYNRASHSRTIKLRENHRRVLHMHCLNKGKGPFFDLNSKTGFTPITKGEAKIGRQRLLERWAAELSCFGIVERTPVEVEQKIRDYMKKIATNRKRAVKRAMSPPCQLISSVVSESSSVDDSTTDDSLTAYAGFLLEQHRATQNDCTELVVKLFKQFTFVKQNAIRNFESLSIANSSNDVEEIKPIMDESANNTRKSCRKRKASDMSPLPNKKEPSMEMLETSAEVVPSSSEVHKQQTDFGHIDLALKTVYAEIARKELEKKTLEVETMRINLEIKKLELEGKRHDVEKKRLELQKMQRSVVRDSLTIRSSESRETLQDTLPTDQFDPEIEH</sequence>
<dbReference type="Pfam" id="PF00069">
    <property type="entry name" value="Pkinase"/>
    <property type="match status" value="1"/>
</dbReference>
<dbReference type="Gene3D" id="3.30.200.20">
    <property type="entry name" value="Phosphorylase Kinase, domain 1"/>
    <property type="match status" value="1"/>
</dbReference>